<dbReference type="EMBL" id="JAQYXL010000001">
    <property type="protein sequence ID" value="MEN3230212.1"/>
    <property type="molecule type" value="Genomic_DNA"/>
</dbReference>
<organism evidence="2 3">
    <name type="scientific">Methylorubrum rhodesianum</name>
    <dbReference type="NCBI Taxonomy" id="29427"/>
    <lineage>
        <taxon>Bacteria</taxon>
        <taxon>Pseudomonadati</taxon>
        <taxon>Pseudomonadota</taxon>
        <taxon>Alphaproteobacteria</taxon>
        <taxon>Hyphomicrobiales</taxon>
        <taxon>Methylobacteriaceae</taxon>
        <taxon>Methylorubrum</taxon>
    </lineage>
</organism>
<name>A0ABU9ZFH7_9HYPH</name>
<evidence type="ECO:0000313" key="2">
    <source>
        <dbReference type="EMBL" id="MEN3230212.1"/>
    </source>
</evidence>
<keyword evidence="3" id="KW-1185">Reference proteome</keyword>
<sequence length="592" mass="63405">MTKPTDDLAGRLRTLDSVALHALSLPLGIELPLPISVAAQKIVAPVIEVEAGHPDKAADAAAAALISSEVPIFVRGGKLVRPSMEVVAAADDTATVTAKFTEVCQVAMVYILAQHMSFQRFDKRSEELVAIDPPEKIAKMLVARAGPWDFPQVAGIIAAPTLRPDGSLLSTPGYDPATRLYLVEDPNLAMPEIPEAPTRDDAVAALALLAGLLEEFPFVGPTDRAVALAGILTAVARPGLRAAPMVAVRANTAGTGKSYLVDCVSAIAIGRRCPVVAAGRTEEETEKRLGAMLLSGTPIVSIDNVNGELGGEALCLMTERPVVRVRVLGKSEMVDIETMAAVFATGNNITLLADMTRRVIMCILDAGVERPEIRTFNKKPVELVLQDRGSYLAAALTILRAYRVAGRPNLCPPLASYEQWSDNVRSALVWLGEPDPVSTMEKAREGDPEAQAIRQLYAHWRDVLGMNSGYTSVQVIAQATAQDFGPSGGDFLHEEFRDLLMRQAGEGRAVSTRRLGKWLAKVAGRVFDGVRLEVRVDPSNGNKYRLCRVENGSGRDDAGTSNTRGAEHHSQGDLGLLSVATAEAYRRASRGE</sequence>
<accession>A0ABU9ZFH7</accession>
<protein>
    <recommendedName>
        <fullName evidence="4">DNA primase/helicase</fullName>
    </recommendedName>
</protein>
<gene>
    <name evidence="2" type="ORF">PUR21_21645</name>
</gene>
<feature type="region of interest" description="Disordered" evidence="1">
    <location>
        <begin position="547"/>
        <end position="573"/>
    </location>
</feature>
<dbReference type="RefSeq" id="WP_345971628.1">
    <property type="nucleotide sequence ID" value="NZ_JAQYXL010000001.1"/>
</dbReference>
<dbReference type="Proteomes" id="UP001404845">
    <property type="component" value="Unassembled WGS sequence"/>
</dbReference>
<proteinExistence type="predicted"/>
<evidence type="ECO:0000313" key="3">
    <source>
        <dbReference type="Proteomes" id="UP001404845"/>
    </source>
</evidence>
<evidence type="ECO:0000256" key="1">
    <source>
        <dbReference type="SAM" id="MobiDB-lite"/>
    </source>
</evidence>
<comment type="caution">
    <text evidence="2">The sequence shown here is derived from an EMBL/GenBank/DDBJ whole genome shotgun (WGS) entry which is preliminary data.</text>
</comment>
<evidence type="ECO:0008006" key="4">
    <source>
        <dbReference type="Google" id="ProtNLM"/>
    </source>
</evidence>
<reference evidence="2 3" key="1">
    <citation type="journal article" date="2023" name="PLoS ONE">
        <title>Complete genome assembly of Hawai'i environmental nontuberculous mycobacteria reveals unexpected co-isolation with methylobacteria.</title>
        <authorList>
            <person name="Hendrix J."/>
            <person name="Epperson L.E."/>
            <person name="Tong E.I."/>
            <person name="Chan Y.L."/>
            <person name="Hasan N.A."/>
            <person name="Dawrs S.N."/>
            <person name="Norton G.J."/>
            <person name="Virdi R."/>
            <person name="Crooks J.L."/>
            <person name="Chan E.D."/>
            <person name="Honda J.R."/>
            <person name="Strong M."/>
        </authorList>
    </citation>
    <scope>NUCLEOTIDE SEQUENCE [LARGE SCALE GENOMIC DNA]</scope>
    <source>
        <strain evidence="2 3">NJH_HI01</strain>
    </source>
</reference>